<dbReference type="Proteomes" id="UP000324767">
    <property type="component" value="Unassembled WGS sequence"/>
</dbReference>
<proteinExistence type="predicted"/>
<feature type="region of interest" description="Disordered" evidence="2">
    <location>
        <begin position="1"/>
        <end position="70"/>
    </location>
</feature>
<evidence type="ECO:0000256" key="1">
    <source>
        <dbReference type="SAM" id="Coils"/>
    </source>
</evidence>
<feature type="compositionally biased region" description="Low complexity" evidence="2">
    <location>
        <begin position="305"/>
        <end position="320"/>
    </location>
</feature>
<feature type="coiled-coil region" evidence="1">
    <location>
        <begin position="398"/>
        <end position="425"/>
    </location>
</feature>
<feature type="compositionally biased region" description="Low complexity" evidence="2">
    <location>
        <begin position="366"/>
        <end position="383"/>
    </location>
</feature>
<evidence type="ECO:0000256" key="2">
    <source>
        <dbReference type="SAM" id="MobiDB-lite"/>
    </source>
</evidence>
<accession>A0A5M8Q1Q4</accession>
<sequence>MNMTSSTRTAMCGIVTTDTPSPKLDHNADARSHFFQPPTTPSASSSLHLSTTSAGPNESYSTSRKPSRHDSLHLYQSTPYSATPSSGWSQSASRLLTSGTMSPVPLVSSQYRLAGGLDTPTAAAASVLERDDYSYGRYTPDASYRRGRTWSYNANQSAVHAGFDGYFPPISSMRSGVRIGATPTQNANDGWGRAVFGVVGVVALKVLDFCKKSAFGGFFAGGGSGYQIRSSSSPQVSEQSIWEDIEEKKESRQVQQRATARIPGQFTEDDFISDYMSEDHTSPSRPSKKVQREKGEGDIRSSWILVPSSPLSRESSPSRVSARKVPQRRPSTASSARPAVGRGGRRPILPASRPSLTSHAGSPALRSNRPASYASARSSPTTTPKHESPVTVEAQRLAAKARRRELEEEANLRRFNRQLKAMIREGKQALGTRVEIEDDVDELTDEGYAEGDLFDARAKG</sequence>
<feature type="compositionally biased region" description="Polar residues" evidence="2">
    <location>
        <begin position="55"/>
        <end position="64"/>
    </location>
</feature>
<name>A0A5M8Q1Q4_9LECA</name>
<keyword evidence="1" id="KW-0175">Coiled coil</keyword>
<gene>
    <name evidence="3" type="ORF">FRX48_01892</name>
</gene>
<organism evidence="3 4">
    <name type="scientific">Lasallia pustulata</name>
    <dbReference type="NCBI Taxonomy" id="136370"/>
    <lineage>
        <taxon>Eukaryota</taxon>
        <taxon>Fungi</taxon>
        <taxon>Dikarya</taxon>
        <taxon>Ascomycota</taxon>
        <taxon>Pezizomycotina</taxon>
        <taxon>Lecanoromycetes</taxon>
        <taxon>OSLEUM clade</taxon>
        <taxon>Umbilicariomycetidae</taxon>
        <taxon>Umbilicariales</taxon>
        <taxon>Umbilicariaceae</taxon>
        <taxon>Lasallia</taxon>
    </lineage>
</organism>
<comment type="caution">
    <text evidence="3">The sequence shown here is derived from an EMBL/GenBank/DDBJ whole genome shotgun (WGS) entry which is preliminary data.</text>
</comment>
<reference evidence="3 4" key="1">
    <citation type="submission" date="2019-09" db="EMBL/GenBank/DDBJ databases">
        <title>The hologenome of the rock-dwelling lichen Lasallia pustulata.</title>
        <authorList>
            <person name="Greshake Tzovaras B."/>
            <person name="Segers F."/>
            <person name="Bicker A."/>
            <person name="Dal Grande F."/>
            <person name="Otte J."/>
            <person name="Hankeln T."/>
            <person name="Schmitt I."/>
            <person name="Ebersberger I."/>
        </authorList>
    </citation>
    <scope>NUCLEOTIDE SEQUENCE [LARGE SCALE GENOMIC DNA]</scope>
    <source>
        <strain evidence="3">A1-1</strain>
    </source>
</reference>
<dbReference type="AlphaFoldDB" id="A0A5M8Q1Q4"/>
<feature type="region of interest" description="Disordered" evidence="2">
    <location>
        <begin position="247"/>
        <end position="392"/>
    </location>
</feature>
<feature type="compositionally biased region" description="Basic and acidic residues" evidence="2">
    <location>
        <begin position="23"/>
        <end position="32"/>
    </location>
</feature>
<protein>
    <submittedName>
        <fullName evidence="3">Uncharacterized protein</fullName>
    </submittedName>
</protein>
<evidence type="ECO:0000313" key="4">
    <source>
        <dbReference type="Proteomes" id="UP000324767"/>
    </source>
</evidence>
<evidence type="ECO:0000313" key="3">
    <source>
        <dbReference type="EMBL" id="KAA6415140.1"/>
    </source>
</evidence>
<dbReference type="OrthoDB" id="5138418at2759"/>
<feature type="compositionally biased region" description="Basic and acidic residues" evidence="2">
    <location>
        <begin position="290"/>
        <end position="299"/>
    </location>
</feature>
<feature type="compositionally biased region" description="Low complexity" evidence="2">
    <location>
        <begin position="41"/>
        <end position="54"/>
    </location>
</feature>
<dbReference type="EMBL" id="VXIT01000002">
    <property type="protein sequence ID" value="KAA6415140.1"/>
    <property type="molecule type" value="Genomic_DNA"/>
</dbReference>